<name>A0AAE5C9M0_9BACT</name>
<dbReference type="EMBL" id="JAACAK010000085">
    <property type="protein sequence ID" value="NIR75631.1"/>
    <property type="molecule type" value="Genomic_DNA"/>
</dbReference>
<sequence length="201" mass="20656">MRTLVVLSLAGALLTGPAGRGSLAQTMTGPERPPALPVALTAGGTITFAPETDISGIGLAATATVRLSNAAGLGLALRTWWGGIGGTRCALFDDSCQATQETEVVAGIAHATFTAPRARWLYARAGLGLALVREQTPEGSVFSENRSWPLTLLGGVGANVELAPHVFVTPTLEVTQTFVGDDRLSSTPALQLLFGFGLTVG</sequence>
<comment type="caution">
    <text evidence="2">The sequence shown here is derived from an EMBL/GenBank/DDBJ whole genome shotgun (WGS) entry which is preliminary data.</text>
</comment>
<evidence type="ECO:0008006" key="4">
    <source>
        <dbReference type="Google" id="ProtNLM"/>
    </source>
</evidence>
<reference evidence="2 3" key="1">
    <citation type="submission" date="2020-01" db="EMBL/GenBank/DDBJ databases">
        <title>Genomes assembled from Gulf of Kutch pelagic sediment metagenomes.</title>
        <authorList>
            <person name="Chandrashekar M."/>
            <person name="Mahajan M.S."/>
            <person name="Dave K.J."/>
            <person name="Vatsa P."/>
            <person name="Nathani N.M."/>
        </authorList>
    </citation>
    <scope>NUCLEOTIDE SEQUENCE [LARGE SCALE GENOMIC DNA]</scope>
    <source>
        <strain evidence="2">KS3-K002</strain>
    </source>
</reference>
<evidence type="ECO:0000313" key="2">
    <source>
        <dbReference type="EMBL" id="NIR75631.1"/>
    </source>
</evidence>
<gene>
    <name evidence="2" type="ORF">GWO12_11060</name>
</gene>
<keyword evidence="1" id="KW-0732">Signal</keyword>
<proteinExistence type="predicted"/>
<organism evidence="2 3">
    <name type="scientific">Candidatus Kutchimonas denitrificans</name>
    <dbReference type="NCBI Taxonomy" id="3056748"/>
    <lineage>
        <taxon>Bacteria</taxon>
        <taxon>Pseudomonadati</taxon>
        <taxon>Gemmatimonadota</taxon>
        <taxon>Gemmatimonadia</taxon>
        <taxon>Candidatus Palauibacterales</taxon>
        <taxon>Candidatus Palauibacteraceae</taxon>
        <taxon>Candidatus Kutchimonas</taxon>
    </lineage>
</organism>
<dbReference type="Proteomes" id="UP000702544">
    <property type="component" value="Unassembled WGS sequence"/>
</dbReference>
<dbReference type="AlphaFoldDB" id="A0AAE5C9M0"/>
<accession>A0AAE5C9M0</accession>
<evidence type="ECO:0000256" key="1">
    <source>
        <dbReference type="SAM" id="SignalP"/>
    </source>
</evidence>
<feature type="signal peptide" evidence="1">
    <location>
        <begin position="1"/>
        <end position="20"/>
    </location>
</feature>
<feature type="chain" id="PRO_5042035893" description="Outer membrane protein beta-barrel domain-containing protein" evidence="1">
    <location>
        <begin position="21"/>
        <end position="201"/>
    </location>
</feature>
<evidence type="ECO:0000313" key="3">
    <source>
        <dbReference type="Proteomes" id="UP000702544"/>
    </source>
</evidence>
<protein>
    <recommendedName>
        <fullName evidence="4">Outer membrane protein beta-barrel domain-containing protein</fullName>
    </recommendedName>
</protein>